<keyword evidence="3" id="KW-1185">Reference proteome</keyword>
<protein>
    <submittedName>
        <fullName evidence="2">Uncharacterized protein</fullName>
    </submittedName>
</protein>
<accession>A0A5N5LDE1</accession>
<feature type="compositionally biased region" description="Basic and acidic residues" evidence="1">
    <location>
        <begin position="1"/>
        <end position="13"/>
    </location>
</feature>
<evidence type="ECO:0000313" key="3">
    <source>
        <dbReference type="Proteomes" id="UP000326939"/>
    </source>
</evidence>
<proteinExistence type="predicted"/>
<feature type="compositionally biased region" description="Polar residues" evidence="1">
    <location>
        <begin position="14"/>
        <end position="29"/>
    </location>
</feature>
<evidence type="ECO:0000256" key="1">
    <source>
        <dbReference type="SAM" id="MobiDB-lite"/>
    </source>
</evidence>
<gene>
    <name evidence="2" type="ORF">DKX38_013733</name>
</gene>
<reference evidence="3" key="1">
    <citation type="journal article" date="2019" name="Gigascience">
        <title>De novo genome assembly of the endangered Acer yangbiense, a plant species with extremely small populations endemic to Yunnan Province, China.</title>
        <authorList>
            <person name="Yang J."/>
            <person name="Wariss H.M."/>
            <person name="Tao L."/>
            <person name="Zhang R."/>
            <person name="Yun Q."/>
            <person name="Hollingsworth P."/>
            <person name="Dao Z."/>
            <person name="Luo G."/>
            <person name="Guo H."/>
            <person name="Ma Y."/>
            <person name="Sun W."/>
        </authorList>
    </citation>
    <scope>NUCLEOTIDE SEQUENCE [LARGE SCALE GENOMIC DNA]</scope>
    <source>
        <strain evidence="3">cv. br00</strain>
    </source>
</reference>
<dbReference type="Proteomes" id="UP000326939">
    <property type="component" value="Chromosome 9"/>
</dbReference>
<feature type="region of interest" description="Disordered" evidence="1">
    <location>
        <begin position="1"/>
        <end position="29"/>
    </location>
</feature>
<dbReference type="EMBL" id="VDCV01000009">
    <property type="protein sequence ID" value="KAB5540759.1"/>
    <property type="molecule type" value="Genomic_DNA"/>
</dbReference>
<name>A0A5N5LDE1_9ROSI</name>
<organism evidence="2 3">
    <name type="scientific">Salix brachista</name>
    <dbReference type="NCBI Taxonomy" id="2182728"/>
    <lineage>
        <taxon>Eukaryota</taxon>
        <taxon>Viridiplantae</taxon>
        <taxon>Streptophyta</taxon>
        <taxon>Embryophyta</taxon>
        <taxon>Tracheophyta</taxon>
        <taxon>Spermatophyta</taxon>
        <taxon>Magnoliopsida</taxon>
        <taxon>eudicotyledons</taxon>
        <taxon>Gunneridae</taxon>
        <taxon>Pentapetalae</taxon>
        <taxon>rosids</taxon>
        <taxon>fabids</taxon>
        <taxon>Malpighiales</taxon>
        <taxon>Salicaceae</taxon>
        <taxon>Saliceae</taxon>
        <taxon>Salix</taxon>
    </lineage>
</organism>
<sequence length="88" mass="9821">MKERESEEPEGRQQRNPPNSLSVFPSSTYHSHSREGFAKIAESGNAYKLRSFYLQPIGLAALIFSAHKQHLHVSASFHQHGGWVGSTS</sequence>
<comment type="caution">
    <text evidence="2">The sequence shown here is derived from an EMBL/GenBank/DDBJ whole genome shotgun (WGS) entry which is preliminary data.</text>
</comment>
<evidence type="ECO:0000313" key="2">
    <source>
        <dbReference type="EMBL" id="KAB5540759.1"/>
    </source>
</evidence>
<dbReference type="AlphaFoldDB" id="A0A5N5LDE1"/>